<protein>
    <recommendedName>
        <fullName evidence="4">TonB-dependent receptor plug domain-containing protein</fullName>
    </recommendedName>
</protein>
<evidence type="ECO:0000313" key="2">
    <source>
        <dbReference type="EMBL" id="MCD1117877.1"/>
    </source>
</evidence>
<dbReference type="EMBL" id="JAJNAY010000001">
    <property type="protein sequence ID" value="MCD1117877.1"/>
    <property type="molecule type" value="Genomic_DNA"/>
</dbReference>
<dbReference type="InterPro" id="IPR023997">
    <property type="entry name" value="TonB-dep_OMP_SusC/RagA_CS"/>
</dbReference>
<comment type="subcellular location">
    <subcellularLocation>
        <location evidence="1">Cell outer membrane</location>
        <topology evidence="1">Multi-pass membrane protein</topology>
    </subcellularLocation>
</comment>
<name>A0A9Q3V3W2_9FLAO</name>
<organism evidence="2 3">
    <name type="scientific">Chryseobacterium turcicum</name>
    <dbReference type="NCBI Taxonomy" id="2898076"/>
    <lineage>
        <taxon>Bacteria</taxon>
        <taxon>Pseudomonadati</taxon>
        <taxon>Bacteroidota</taxon>
        <taxon>Flavobacteriia</taxon>
        <taxon>Flavobacteriales</taxon>
        <taxon>Weeksellaceae</taxon>
        <taxon>Chryseobacterium group</taxon>
        <taxon>Chryseobacterium</taxon>
    </lineage>
</organism>
<sequence length="201" mass="22462">MKITLPKPCHEKWESMTPQEKGRFCTVCSKTVRDFTNDSDDEILDYFSDSDSENTCGNFYQSQLNRNIQHSSINSLFSKFAVGFILTAAGIVSVNAQEKDTIKRSFLESLQGKLVCLSAPTENTTFFASTRGMPSSIQSNNEPLWVIDHEIVEAKTIRDFDSKKIKTINVIKGAQATALYGSKGNNGVVIITTKKSFRKKK</sequence>
<keyword evidence="1" id="KW-0813">Transport</keyword>
<evidence type="ECO:0008006" key="4">
    <source>
        <dbReference type="Google" id="ProtNLM"/>
    </source>
</evidence>
<gene>
    <name evidence="2" type="ORF">LO744_13500</name>
</gene>
<dbReference type="RefSeq" id="WP_230670058.1">
    <property type="nucleotide sequence ID" value="NZ_JAJNAY010000001.1"/>
</dbReference>
<accession>A0A9Q3V3W2</accession>
<keyword evidence="1" id="KW-0998">Cell outer membrane</keyword>
<dbReference type="InterPro" id="IPR039426">
    <property type="entry name" value="TonB-dep_rcpt-like"/>
</dbReference>
<keyword evidence="1" id="KW-1134">Transmembrane beta strand</keyword>
<dbReference type="Gene3D" id="2.170.130.10">
    <property type="entry name" value="TonB-dependent receptor, plug domain"/>
    <property type="match status" value="1"/>
</dbReference>
<dbReference type="InterPro" id="IPR037066">
    <property type="entry name" value="Plug_dom_sf"/>
</dbReference>
<comment type="caution">
    <text evidence="2">The sequence shown here is derived from an EMBL/GenBank/DDBJ whole genome shotgun (WGS) entry which is preliminary data.</text>
</comment>
<evidence type="ECO:0000313" key="3">
    <source>
        <dbReference type="Proteomes" id="UP001108025"/>
    </source>
</evidence>
<reference evidence="2" key="1">
    <citation type="submission" date="2021-11" db="EMBL/GenBank/DDBJ databases">
        <title>Description of novel Chryseobacterium species.</title>
        <authorList>
            <person name="Saticioglu I.B."/>
            <person name="Ay H."/>
            <person name="Altun S."/>
            <person name="Duman M."/>
        </authorList>
    </citation>
    <scope>NUCLEOTIDE SEQUENCE</scope>
    <source>
        <strain evidence="2">C-17</strain>
    </source>
</reference>
<dbReference type="AlphaFoldDB" id="A0A9Q3V3W2"/>
<evidence type="ECO:0000256" key="1">
    <source>
        <dbReference type="PROSITE-ProRule" id="PRU01360"/>
    </source>
</evidence>
<keyword evidence="1" id="KW-0472">Membrane</keyword>
<dbReference type="GO" id="GO:0009279">
    <property type="term" value="C:cell outer membrane"/>
    <property type="evidence" value="ECO:0007669"/>
    <property type="project" value="UniProtKB-SubCell"/>
</dbReference>
<dbReference type="NCBIfam" id="TIGR04057">
    <property type="entry name" value="SusC_RagA_signa"/>
    <property type="match status" value="1"/>
</dbReference>
<dbReference type="PROSITE" id="PS52016">
    <property type="entry name" value="TONB_DEPENDENT_REC_3"/>
    <property type="match status" value="1"/>
</dbReference>
<keyword evidence="1" id="KW-0812">Transmembrane</keyword>
<comment type="similarity">
    <text evidence="1">Belongs to the TonB-dependent receptor family.</text>
</comment>
<dbReference type="SUPFAM" id="SSF56935">
    <property type="entry name" value="Porins"/>
    <property type="match status" value="1"/>
</dbReference>
<dbReference type="Proteomes" id="UP001108025">
    <property type="component" value="Unassembled WGS sequence"/>
</dbReference>
<proteinExistence type="inferred from homology"/>
<keyword evidence="3" id="KW-1185">Reference proteome</keyword>